<dbReference type="PANTHER" id="PTHR31672">
    <property type="entry name" value="BNACNNG10540D PROTEIN"/>
    <property type="match status" value="1"/>
</dbReference>
<reference evidence="2 4" key="1">
    <citation type="journal article" date="2011" name="Nature">
        <title>The Medicago genome provides insight into the evolution of rhizobial symbioses.</title>
        <authorList>
            <person name="Young N.D."/>
            <person name="Debelle F."/>
            <person name="Oldroyd G.E."/>
            <person name="Geurts R."/>
            <person name="Cannon S.B."/>
            <person name="Udvardi M.K."/>
            <person name="Benedito V.A."/>
            <person name="Mayer K.F."/>
            <person name="Gouzy J."/>
            <person name="Schoof H."/>
            <person name="Van de Peer Y."/>
            <person name="Proost S."/>
            <person name="Cook D.R."/>
            <person name="Meyers B.C."/>
            <person name="Spannagl M."/>
            <person name="Cheung F."/>
            <person name="De Mita S."/>
            <person name="Krishnakumar V."/>
            <person name="Gundlach H."/>
            <person name="Zhou S."/>
            <person name="Mudge J."/>
            <person name="Bharti A.K."/>
            <person name="Murray J.D."/>
            <person name="Naoumkina M.A."/>
            <person name="Rosen B."/>
            <person name="Silverstein K.A."/>
            <person name="Tang H."/>
            <person name="Rombauts S."/>
            <person name="Zhao P.X."/>
            <person name="Zhou P."/>
            <person name="Barbe V."/>
            <person name="Bardou P."/>
            <person name="Bechner M."/>
            <person name="Bellec A."/>
            <person name="Berger A."/>
            <person name="Berges H."/>
            <person name="Bidwell S."/>
            <person name="Bisseling T."/>
            <person name="Choisne N."/>
            <person name="Couloux A."/>
            <person name="Denny R."/>
            <person name="Deshpande S."/>
            <person name="Dai X."/>
            <person name="Doyle J.J."/>
            <person name="Dudez A.M."/>
            <person name="Farmer A.D."/>
            <person name="Fouteau S."/>
            <person name="Franken C."/>
            <person name="Gibelin C."/>
            <person name="Gish J."/>
            <person name="Goldstein S."/>
            <person name="Gonzalez A.J."/>
            <person name="Green P.J."/>
            <person name="Hallab A."/>
            <person name="Hartog M."/>
            <person name="Hua A."/>
            <person name="Humphray S.J."/>
            <person name="Jeong D.H."/>
            <person name="Jing Y."/>
            <person name="Jocker A."/>
            <person name="Kenton S.M."/>
            <person name="Kim D.J."/>
            <person name="Klee K."/>
            <person name="Lai H."/>
            <person name="Lang C."/>
            <person name="Lin S."/>
            <person name="Macmil S.L."/>
            <person name="Magdelenat G."/>
            <person name="Matthews L."/>
            <person name="McCorrison J."/>
            <person name="Monaghan E.L."/>
            <person name="Mun J.H."/>
            <person name="Najar F.Z."/>
            <person name="Nicholson C."/>
            <person name="Noirot C."/>
            <person name="O'Bleness M."/>
            <person name="Paule C.R."/>
            <person name="Poulain J."/>
            <person name="Prion F."/>
            <person name="Qin B."/>
            <person name="Qu C."/>
            <person name="Retzel E.F."/>
            <person name="Riddle C."/>
            <person name="Sallet E."/>
            <person name="Samain S."/>
            <person name="Samson N."/>
            <person name="Sanders I."/>
            <person name="Saurat O."/>
            <person name="Scarpelli C."/>
            <person name="Schiex T."/>
            <person name="Segurens B."/>
            <person name="Severin A.J."/>
            <person name="Sherrier D.J."/>
            <person name="Shi R."/>
            <person name="Sims S."/>
            <person name="Singer S.R."/>
            <person name="Sinharoy S."/>
            <person name="Sterck L."/>
            <person name="Viollet A."/>
            <person name="Wang B.B."/>
            <person name="Wang K."/>
            <person name="Wang M."/>
            <person name="Wang X."/>
            <person name="Warfsmann J."/>
            <person name="Weissenbach J."/>
            <person name="White D.D."/>
            <person name="White J.D."/>
            <person name="Wiley G.B."/>
            <person name="Wincker P."/>
            <person name="Xing Y."/>
            <person name="Yang L."/>
            <person name="Yao Z."/>
            <person name="Ying F."/>
            <person name="Zhai J."/>
            <person name="Zhou L."/>
            <person name="Zuber A."/>
            <person name="Denarie J."/>
            <person name="Dixon R.A."/>
            <person name="May G.D."/>
            <person name="Schwartz D.C."/>
            <person name="Rogers J."/>
            <person name="Quetier F."/>
            <person name="Town C.D."/>
            <person name="Roe B.A."/>
        </authorList>
    </citation>
    <scope>NUCLEOTIDE SEQUENCE [LARGE SCALE GENOMIC DNA]</scope>
    <source>
        <strain evidence="2">A17</strain>
        <strain evidence="3 4">cv. Jemalong A17</strain>
    </source>
</reference>
<dbReference type="InterPro" id="IPR050796">
    <property type="entry name" value="SCF_F-box_component"/>
</dbReference>
<protein>
    <submittedName>
        <fullName evidence="2">F-box protein interaction domain protein</fullName>
    </submittedName>
</protein>
<dbReference type="HOGENOM" id="CLU_027176_1_4_1"/>
<proteinExistence type="predicted"/>
<dbReference type="AlphaFoldDB" id="A0A072VV46"/>
<dbReference type="CDD" id="cd22157">
    <property type="entry name" value="F-box_AtFBW1-like"/>
    <property type="match status" value="1"/>
</dbReference>
<evidence type="ECO:0000259" key="1">
    <source>
        <dbReference type="PROSITE" id="PS50181"/>
    </source>
</evidence>
<evidence type="ECO:0000313" key="4">
    <source>
        <dbReference type="Proteomes" id="UP000002051"/>
    </source>
</evidence>
<accession>A0A072VV46</accession>
<keyword evidence="4" id="KW-1185">Reference proteome</keyword>
<dbReference type="InterPro" id="IPR017451">
    <property type="entry name" value="F-box-assoc_interact_dom"/>
</dbReference>
<reference evidence="3" key="3">
    <citation type="submission" date="2015-04" db="UniProtKB">
        <authorList>
            <consortium name="EnsemblPlants"/>
        </authorList>
    </citation>
    <scope>IDENTIFICATION</scope>
    <source>
        <strain evidence="3">cv. Jemalong A17</strain>
    </source>
</reference>
<dbReference type="SMART" id="SM00256">
    <property type="entry name" value="FBOX"/>
    <property type="match status" value="1"/>
</dbReference>
<dbReference type="KEGG" id="mtr:25483763"/>
<feature type="domain" description="F-box" evidence="1">
    <location>
        <begin position="29"/>
        <end position="75"/>
    </location>
</feature>
<dbReference type="STRING" id="3880.A0A072VV46"/>
<dbReference type="OrthoDB" id="1376464at2759"/>
<dbReference type="InterPro" id="IPR001810">
    <property type="entry name" value="F-box_dom"/>
</dbReference>
<dbReference type="InterPro" id="IPR036047">
    <property type="entry name" value="F-box-like_dom_sf"/>
</dbReference>
<reference evidence="2 4" key="2">
    <citation type="journal article" date="2014" name="BMC Genomics">
        <title>An improved genome release (version Mt4.0) for the model legume Medicago truncatula.</title>
        <authorList>
            <person name="Tang H."/>
            <person name="Krishnakumar V."/>
            <person name="Bidwell S."/>
            <person name="Rosen B."/>
            <person name="Chan A."/>
            <person name="Zhou S."/>
            <person name="Gentzbittel L."/>
            <person name="Childs K.L."/>
            <person name="Yandell M."/>
            <person name="Gundlach H."/>
            <person name="Mayer K.F."/>
            <person name="Schwartz D.C."/>
            <person name="Town C.D."/>
        </authorList>
    </citation>
    <scope>GENOME REANNOTATION</scope>
    <source>
        <strain evidence="2">A17</strain>
        <strain evidence="3 4">cv. Jemalong A17</strain>
    </source>
</reference>
<organism evidence="2 4">
    <name type="scientific">Medicago truncatula</name>
    <name type="common">Barrel medic</name>
    <name type="synonym">Medicago tribuloides</name>
    <dbReference type="NCBI Taxonomy" id="3880"/>
    <lineage>
        <taxon>Eukaryota</taxon>
        <taxon>Viridiplantae</taxon>
        <taxon>Streptophyta</taxon>
        <taxon>Embryophyta</taxon>
        <taxon>Tracheophyta</taxon>
        <taxon>Spermatophyta</taxon>
        <taxon>Magnoliopsida</taxon>
        <taxon>eudicotyledons</taxon>
        <taxon>Gunneridae</taxon>
        <taxon>Pentapetalae</taxon>
        <taxon>rosids</taxon>
        <taxon>fabids</taxon>
        <taxon>Fabales</taxon>
        <taxon>Fabaceae</taxon>
        <taxon>Papilionoideae</taxon>
        <taxon>50 kb inversion clade</taxon>
        <taxon>NPAAA clade</taxon>
        <taxon>Hologalegina</taxon>
        <taxon>IRL clade</taxon>
        <taxon>Trifolieae</taxon>
        <taxon>Medicago</taxon>
    </lineage>
</organism>
<dbReference type="SUPFAM" id="SSF81383">
    <property type="entry name" value="F-box domain"/>
    <property type="match status" value="1"/>
</dbReference>
<dbReference type="InterPro" id="IPR013187">
    <property type="entry name" value="F-box-assoc_dom_typ3"/>
</dbReference>
<dbReference type="Pfam" id="PF00646">
    <property type="entry name" value="F-box"/>
    <property type="match status" value="1"/>
</dbReference>
<dbReference type="EnsemblPlants" id="KEH41960">
    <property type="protein sequence ID" value="KEH41960"/>
    <property type="gene ID" value="MTR_1g058190"/>
</dbReference>
<dbReference type="PROSITE" id="PS50181">
    <property type="entry name" value="FBOX"/>
    <property type="match status" value="1"/>
</dbReference>
<dbReference type="NCBIfam" id="TIGR01640">
    <property type="entry name" value="F_box_assoc_1"/>
    <property type="match status" value="1"/>
</dbReference>
<dbReference type="EMBL" id="CM001217">
    <property type="protein sequence ID" value="KEH41960.1"/>
    <property type="molecule type" value="Genomic_DNA"/>
</dbReference>
<dbReference type="Pfam" id="PF08268">
    <property type="entry name" value="FBA_3"/>
    <property type="match status" value="1"/>
</dbReference>
<evidence type="ECO:0000313" key="3">
    <source>
        <dbReference type="EnsemblPlants" id="KEH41960"/>
    </source>
</evidence>
<evidence type="ECO:0000313" key="2">
    <source>
        <dbReference type="EMBL" id="KEH41960.1"/>
    </source>
</evidence>
<sequence>MEEFSTLKPLDASLMEETTTTTTRQSHHPASMIHVPFDVVVEILCRLPVKFLLQFCCVCKSWNSLISNDPNFVKKHLRASAAKGKHLITITWSPRKELAAMSYSLDTDPLHSIFTTKVTQLNLPPMNTKKLKELPSLQIPSGEHGKTIYAFGYDPSVDNYKVVAVFCYDYHSDVRKTQVQVHTLGTEFWKRINGFPSISSYSNSSSYSGHQSIHGRYQHGIFVGGTVNWLSFHNLNGLYAIVSLHLGKESYEEISHPDHGNFEKLNLGVMRDCLCIFSYSHPFYDVWLMTEYGNKESWVKLIHLPYFGGGYLFTKILYIYEDDNDVLLVFREKDKLKSVVYDCKNDTIKSSKIEDLSLVESNVYVESLI</sequence>
<gene>
    <name evidence="3" type="primary">25483763</name>
    <name evidence="2" type="ordered locus">MTR_1g058190</name>
</gene>
<dbReference type="PANTHER" id="PTHR31672:SF13">
    <property type="entry name" value="F-BOX PROTEIN CPR30-LIKE"/>
    <property type="match status" value="1"/>
</dbReference>
<dbReference type="Proteomes" id="UP000002051">
    <property type="component" value="Unassembled WGS sequence"/>
</dbReference>
<dbReference type="Gene3D" id="1.20.1280.50">
    <property type="match status" value="1"/>
</dbReference>
<name>A0A072VV46_MEDTR</name>